<keyword evidence="4 5" id="KW-0071">Autoinducer synthesis</keyword>
<reference evidence="9" key="1">
    <citation type="submission" date="2016-10" db="EMBL/GenBank/DDBJ databases">
        <authorList>
            <person name="Varghese N."/>
            <person name="Submissions S."/>
        </authorList>
    </citation>
    <scope>NUCLEOTIDE SEQUENCE [LARGE SCALE GENOMIC DNA]</scope>
    <source>
        <strain evidence="9">DSM 1565</strain>
    </source>
</reference>
<sequence length="250" mass="27618">MSTQRPRLVAKLCNVQSNSALVTEFQEFRRKLFVDTLQWDLPVFGNLEIDQFDGATATYCAIYADGKLISGFRAIRCDHEYLALSVFPQLATERPYPRQPDMWEISRLGVNPPDLNIAGVTYAVMLHLAQLRGAKALVALVDLCHERLLRQIGIKTRRYGSPQYIGDDRKGRRLTAVAGEIPIQEQGGEAYEALMDLLQTVEIVDETLVLRPEVVQSGSAQVLPNSGGIGDRSAGEAPSWAKASMAGNRS</sequence>
<comment type="similarity">
    <text evidence="5 6">Belongs to the autoinducer synthase family.</text>
</comment>
<evidence type="ECO:0000313" key="9">
    <source>
        <dbReference type="Proteomes" id="UP000199423"/>
    </source>
</evidence>
<evidence type="ECO:0000256" key="7">
    <source>
        <dbReference type="SAM" id="MobiDB-lite"/>
    </source>
</evidence>
<evidence type="ECO:0000256" key="4">
    <source>
        <dbReference type="ARBA" id="ARBA00022929"/>
    </source>
</evidence>
<accession>A0A1I7MTM2</accession>
<comment type="catalytic activity">
    <reaction evidence="6">
        <text>a fatty acyl-[ACP] + S-adenosyl-L-methionine = an N-acyl-L-homoserine lactone + S-methyl-5'-thioadenosine + holo-[ACP] + H(+)</text>
        <dbReference type="Rhea" id="RHEA:10096"/>
        <dbReference type="Rhea" id="RHEA-COMP:9685"/>
        <dbReference type="Rhea" id="RHEA-COMP:14125"/>
        <dbReference type="ChEBI" id="CHEBI:15378"/>
        <dbReference type="ChEBI" id="CHEBI:17509"/>
        <dbReference type="ChEBI" id="CHEBI:55474"/>
        <dbReference type="ChEBI" id="CHEBI:59789"/>
        <dbReference type="ChEBI" id="CHEBI:64479"/>
        <dbReference type="ChEBI" id="CHEBI:138651"/>
        <dbReference type="EC" id="2.3.1.184"/>
    </reaction>
</comment>
<evidence type="ECO:0000256" key="2">
    <source>
        <dbReference type="ARBA" id="ARBA00022679"/>
    </source>
</evidence>
<dbReference type="Gene3D" id="3.40.630.30">
    <property type="match status" value="1"/>
</dbReference>
<evidence type="ECO:0000256" key="3">
    <source>
        <dbReference type="ARBA" id="ARBA00022691"/>
    </source>
</evidence>
<evidence type="ECO:0000313" key="8">
    <source>
        <dbReference type="EMBL" id="SFV25747.1"/>
    </source>
</evidence>
<dbReference type="EMBL" id="FPCH01000001">
    <property type="protein sequence ID" value="SFV25747.1"/>
    <property type="molecule type" value="Genomic_DNA"/>
</dbReference>
<dbReference type="GO" id="GO:0009372">
    <property type="term" value="P:quorum sensing"/>
    <property type="evidence" value="ECO:0007669"/>
    <property type="project" value="UniProtKB-UniRule"/>
</dbReference>
<evidence type="ECO:0000256" key="1">
    <source>
        <dbReference type="ARBA" id="ARBA00022654"/>
    </source>
</evidence>
<dbReference type="RefSeq" id="WP_244531007.1">
    <property type="nucleotide sequence ID" value="NZ_FPCH01000001.1"/>
</dbReference>
<dbReference type="STRING" id="51670.SAMN04488557_0086"/>
<dbReference type="GO" id="GO:0007165">
    <property type="term" value="P:signal transduction"/>
    <property type="evidence" value="ECO:0007669"/>
    <property type="project" value="TreeGrafter"/>
</dbReference>
<keyword evidence="2 6" id="KW-0808">Transferase</keyword>
<dbReference type="EC" id="2.3.1.184" evidence="6"/>
<keyword evidence="3 6" id="KW-0949">S-adenosyl-L-methionine</keyword>
<evidence type="ECO:0000256" key="6">
    <source>
        <dbReference type="RuleBase" id="RU361135"/>
    </source>
</evidence>
<dbReference type="GO" id="GO:0061579">
    <property type="term" value="F:N-acyl homoserine lactone synthase activity"/>
    <property type="evidence" value="ECO:0007669"/>
    <property type="project" value="UniProtKB-UniRule"/>
</dbReference>
<gene>
    <name evidence="8" type="ORF">SAMN04488557_0086</name>
</gene>
<dbReference type="PROSITE" id="PS51187">
    <property type="entry name" value="AUTOINDUCER_SYNTH_2"/>
    <property type="match status" value="1"/>
</dbReference>
<dbReference type="Pfam" id="PF00765">
    <property type="entry name" value="Autoind_synth"/>
    <property type="match status" value="1"/>
</dbReference>
<dbReference type="PANTHER" id="PTHR39322:SF1">
    <property type="entry name" value="ISOVALERYL-HOMOSERINE LACTONE SYNTHASE"/>
    <property type="match status" value="1"/>
</dbReference>
<protein>
    <recommendedName>
        <fullName evidence="6">Acyl-homoserine-lactone synthase</fullName>
        <ecNumber evidence="6">2.3.1.184</ecNumber>
    </recommendedName>
    <alternativeName>
        <fullName evidence="6">Autoinducer synthesis protein</fullName>
    </alternativeName>
</protein>
<dbReference type="SUPFAM" id="SSF55729">
    <property type="entry name" value="Acyl-CoA N-acyltransferases (Nat)"/>
    <property type="match status" value="1"/>
</dbReference>
<proteinExistence type="inferred from homology"/>
<keyword evidence="9" id="KW-1185">Reference proteome</keyword>
<organism evidence="8 9">
    <name type="scientific">Hyphomicrobium facile</name>
    <dbReference type="NCBI Taxonomy" id="51670"/>
    <lineage>
        <taxon>Bacteria</taxon>
        <taxon>Pseudomonadati</taxon>
        <taxon>Pseudomonadota</taxon>
        <taxon>Alphaproteobacteria</taxon>
        <taxon>Hyphomicrobiales</taxon>
        <taxon>Hyphomicrobiaceae</taxon>
        <taxon>Hyphomicrobium</taxon>
    </lineage>
</organism>
<evidence type="ECO:0000256" key="5">
    <source>
        <dbReference type="PROSITE-ProRule" id="PRU00533"/>
    </source>
</evidence>
<dbReference type="InterPro" id="IPR001690">
    <property type="entry name" value="Autoind_synthase"/>
</dbReference>
<dbReference type="AlphaFoldDB" id="A0A1I7MTM2"/>
<keyword evidence="1 5" id="KW-0673">Quorum sensing</keyword>
<feature type="region of interest" description="Disordered" evidence="7">
    <location>
        <begin position="221"/>
        <end position="250"/>
    </location>
</feature>
<dbReference type="PANTHER" id="PTHR39322">
    <property type="entry name" value="ACYL-HOMOSERINE-LACTONE SYNTHASE"/>
    <property type="match status" value="1"/>
</dbReference>
<dbReference type="PRINTS" id="PR01549">
    <property type="entry name" value="AUTOINDCRSYN"/>
</dbReference>
<dbReference type="Proteomes" id="UP000199423">
    <property type="component" value="Unassembled WGS sequence"/>
</dbReference>
<dbReference type="InterPro" id="IPR016181">
    <property type="entry name" value="Acyl_CoA_acyltransferase"/>
</dbReference>
<name>A0A1I7MTM2_9HYPH</name>